<dbReference type="PANTHER" id="PTHR33433">
    <property type="entry name" value="FLOWERING-PROMOTING FACTOR 1-LIKE PROTEIN 1"/>
    <property type="match status" value="1"/>
</dbReference>
<evidence type="ECO:0000256" key="1">
    <source>
        <dbReference type="ARBA" id="ARBA00008013"/>
    </source>
</evidence>
<dbReference type="Proteomes" id="UP000583929">
    <property type="component" value="Unassembled WGS sequence"/>
</dbReference>
<evidence type="ECO:0000313" key="2">
    <source>
        <dbReference type="EMBL" id="KAF4365098.1"/>
    </source>
</evidence>
<organism evidence="2 3">
    <name type="scientific">Cannabis sativa</name>
    <name type="common">Hemp</name>
    <name type="synonym">Marijuana</name>
    <dbReference type="NCBI Taxonomy" id="3483"/>
    <lineage>
        <taxon>Eukaryota</taxon>
        <taxon>Viridiplantae</taxon>
        <taxon>Streptophyta</taxon>
        <taxon>Embryophyta</taxon>
        <taxon>Tracheophyta</taxon>
        <taxon>Spermatophyta</taxon>
        <taxon>Magnoliopsida</taxon>
        <taxon>eudicotyledons</taxon>
        <taxon>Gunneridae</taxon>
        <taxon>Pentapetalae</taxon>
        <taxon>rosids</taxon>
        <taxon>fabids</taxon>
        <taxon>Rosales</taxon>
        <taxon>Cannabaceae</taxon>
        <taxon>Cannabis</taxon>
    </lineage>
</organism>
<dbReference type="OrthoDB" id="612242at2759"/>
<gene>
    <name evidence="2" type="ORF">G4B88_018278</name>
</gene>
<protein>
    <recommendedName>
        <fullName evidence="4">Flowering-promoting factor 1-like protein 3</fullName>
    </recommendedName>
</protein>
<keyword evidence="3" id="KW-1185">Reference proteome</keyword>
<reference evidence="2 3" key="1">
    <citation type="journal article" date="2020" name="bioRxiv">
        <title>Sequence and annotation of 42 cannabis genomes reveals extensive copy number variation in cannabinoid synthesis and pathogen resistance genes.</title>
        <authorList>
            <person name="Mckernan K.J."/>
            <person name="Helbert Y."/>
            <person name="Kane L.T."/>
            <person name="Ebling H."/>
            <person name="Zhang L."/>
            <person name="Liu B."/>
            <person name="Eaton Z."/>
            <person name="Mclaughlin S."/>
            <person name="Kingan S."/>
            <person name="Baybayan P."/>
            <person name="Concepcion G."/>
            <person name="Jordan M."/>
            <person name="Riva A."/>
            <person name="Barbazuk W."/>
            <person name="Harkins T."/>
        </authorList>
    </citation>
    <scope>NUCLEOTIDE SEQUENCE [LARGE SCALE GENOMIC DNA]</scope>
    <source>
        <strain evidence="3">cv. Jamaican Lion 4</strain>
        <tissue evidence="2">Leaf</tissue>
    </source>
</reference>
<evidence type="ECO:0008006" key="4">
    <source>
        <dbReference type="Google" id="ProtNLM"/>
    </source>
</evidence>
<comment type="caution">
    <text evidence="2">The sequence shown here is derived from an EMBL/GenBank/DDBJ whole genome shotgun (WGS) entry which is preliminary data.</text>
</comment>
<sequence length="112" mass="13134">MSGVWWFENGVVRLVENPGAESYEGSRQGSQRRRKVLVHTASNEVITSYSALEQKLSSLGWERYYDDPDLLQFHKRSTVHLISLPKDFNKLKSMHMYDIVVKNRNVFEVRDM</sequence>
<name>A0A7J6F3A1_CANSA</name>
<dbReference type="AlphaFoldDB" id="A0A7J6F3A1"/>
<comment type="similarity">
    <text evidence="1">Belongs to the FPF1 family.</text>
</comment>
<dbReference type="OMA" id="RYYENAH"/>
<dbReference type="GO" id="GO:0009909">
    <property type="term" value="P:regulation of flower development"/>
    <property type="evidence" value="ECO:0007669"/>
    <property type="project" value="InterPro"/>
</dbReference>
<accession>A0A803Q542</accession>
<evidence type="ECO:0000313" key="3">
    <source>
        <dbReference type="Proteomes" id="UP000583929"/>
    </source>
</evidence>
<proteinExistence type="inferred from homology"/>
<dbReference type="EMBL" id="JAATIQ010000277">
    <property type="protein sequence ID" value="KAF4365098.1"/>
    <property type="molecule type" value="Genomic_DNA"/>
</dbReference>
<dbReference type="InterPro" id="IPR039274">
    <property type="entry name" value="FPF1"/>
</dbReference>
<accession>A0A7J6F3A1</accession>